<gene>
    <name evidence="13" type="ORF">KUF71_005437</name>
</gene>
<evidence type="ECO:0000256" key="6">
    <source>
        <dbReference type="ARBA" id="ARBA00022792"/>
    </source>
</evidence>
<reference evidence="13" key="1">
    <citation type="submission" date="2021-07" db="EMBL/GenBank/DDBJ databases">
        <authorList>
            <person name="Catto M.A."/>
            <person name="Jacobson A."/>
            <person name="Kennedy G."/>
            <person name="Labadie P."/>
            <person name="Hunt B.G."/>
            <person name="Srinivasan R."/>
        </authorList>
    </citation>
    <scope>NUCLEOTIDE SEQUENCE</scope>
    <source>
        <strain evidence="13">PL_HMW_Pooled</strain>
        <tissue evidence="13">Head</tissue>
    </source>
</reference>
<evidence type="ECO:0000256" key="9">
    <source>
        <dbReference type="ARBA" id="ARBA00023128"/>
    </source>
</evidence>
<keyword evidence="14" id="KW-1185">Reference proteome</keyword>
<keyword evidence="3 11" id="KW-0813">Transport</keyword>
<keyword evidence="5 12" id="KW-0812">Transmembrane</keyword>
<dbReference type="GO" id="GO:0006120">
    <property type="term" value="P:mitochondrial electron transport, NADH to ubiquinone"/>
    <property type="evidence" value="ECO:0007669"/>
    <property type="project" value="InterPro"/>
</dbReference>
<dbReference type="GO" id="GO:0005743">
    <property type="term" value="C:mitochondrial inner membrane"/>
    <property type="evidence" value="ECO:0007669"/>
    <property type="project" value="UniProtKB-SubCell"/>
</dbReference>
<accession>A0AAE1H4I7</accession>
<evidence type="ECO:0000313" key="14">
    <source>
        <dbReference type="Proteomes" id="UP001219518"/>
    </source>
</evidence>
<dbReference type="Pfam" id="PF06374">
    <property type="entry name" value="NDUF_C2"/>
    <property type="match status" value="1"/>
</dbReference>
<comment type="function">
    <text evidence="11">Accessory subunit of the mitochondrial membrane respiratory chain NADH dehydrogenase (Complex I), that is believed not to be involved in catalysis. Complex I functions in the transfer of electrons from NADH to the respiratory chain. The immediate electron acceptor for the enzyme is believed to be ubiquinone.</text>
</comment>
<evidence type="ECO:0000256" key="8">
    <source>
        <dbReference type="ARBA" id="ARBA00022989"/>
    </source>
</evidence>
<keyword evidence="6 11" id="KW-0999">Mitochondrion inner membrane</keyword>
<comment type="similarity">
    <text evidence="2 11">Belongs to the complex I NDUFC2 subunit family.</text>
</comment>
<feature type="transmembrane region" description="Helical" evidence="12">
    <location>
        <begin position="58"/>
        <end position="76"/>
    </location>
</feature>
<feature type="transmembrane region" description="Helical" evidence="12">
    <location>
        <begin position="26"/>
        <end position="46"/>
    </location>
</feature>
<reference evidence="13" key="2">
    <citation type="journal article" date="2023" name="BMC Genomics">
        <title>Pest status, molecular evolution, and epigenetic factors derived from the genome assembly of Frankliniella fusca, a thysanopteran phytovirus vector.</title>
        <authorList>
            <person name="Catto M.A."/>
            <person name="Labadie P.E."/>
            <person name="Jacobson A.L."/>
            <person name="Kennedy G.G."/>
            <person name="Srinivasan R."/>
            <person name="Hunt B.G."/>
        </authorList>
    </citation>
    <scope>NUCLEOTIDE SEQUENCE</scope>
    <source>
        <strain evidence="13">PL_HMW_Pooled</strain>
    </source>
</reference>
<keyword evidence="9 11" id="KW-0496">Mitochondrion</keyword>
<organism evidence="13 14">
    <name type="scientific">Frankliniella fusca</name>
    <dbReference type="NCBI Taxonomy" id="407009"/>
    <lineage>
        <taxon>Eukaryota</taxon>
        <taxon>Metazoa</taxon>
        <taxon>Ecdysozoa</taxon>
        <taxon>Arthropoda</taxon>
        <taxon>Hexapoda</taxon>
        <taxon>Insecta</taxon>
        <taxon>Pterygota</taxon>
        <taxon>Neoptera</taxon>
        <taxon>Paraneoptera</taxon>
        <taxon>Thysanoptera</taxon>
        <taxon>Terebrantia</taxon>
        <taxon>Thripoidea</taxon>
        <taxon>Thripidae</taxon>
        <taxon>Frankliniella</taxon>
    </lineage>
</organism>
<dbReference type="InterPro" id="IPR009423">
    <property type="entry name" value="NDUC2"/>
</dbReference>
<dbReference type="PIRSF" id="PIRSF017834">
    <property type="entry name" value="NADH-UbQ_OxRdtase_b14.5b"/>
    <property type="match status" value="1"/>
</dbReference>
<dbReference type="PANTHER" id="PTHR13099">
    <property type="entry name" value="NADH-UBIQUINONE OXIDOREDUCTASE SUBUNIT B14.5B"/>
    <property type="match status" value="1"/>
</dbReference>
<evidence type="ECO:0000256" key="3">
    <source>
        <dbReference type="ARBA" id="ARBA00022448"/>
    </source>
</evidence>
<comment type="caution">
    <text evidence="13">The sequence shown here is derived from an EMBL/GenBank/DDBJ whole genome shotgun (WGS) entry which is preliminary data.</text>
</comment>
<proteinExistence type="inferred from homology"/>
<dbReference type="Proteomes" id="UP001219518">
    <property type="component" value="Unassembled WGS sequence"/>
</dbReference>
<keyword evidence="10 11" id="KW-0472">Membrane</keyword>
<sequence length="125" mass="14695">MAYVDFPIKSDLDRLAYDEYRQKKSLFSETWIPAAGGILGYMSITFRNFHHNKPMFTGIWRCLITVPIGVAAGLFLRDRQREKSRVKWAAHQHYIELHPEDFPPYPPPVKVGDTLEPWYPMRNGW</sequence>
<dbReference type="AlphaFoldDB" id="A0AAE1H4I7"/>
<evidence type="ECO:0000256" key="5">
    <source>
        <dbReference type="ARBA" id="ARBA00022692"/>
    </source>
</evidence>
<dbReference type="EMBL" id="JAHWGI010000383">
    <property type="protein sequence ID" value="KAK3914642.1"/>
    <property type="molecule type" value="Genomic_DNA"/>
</dbReference>
<keyword evidence="4 11" id="KW-0679">Respiratory chain</keyword>
<evidence type="ECO:0000256" key="4">
    <source>
        <dbReference type="ARBA" id="ARBA00022660"/>
    </source>
</evidence>
<evidence type="ECO:0000256" key="7">
    <source>
        <dbReference type="ARBA" id="ARBA00022982"/>
    </source>
</evidence>
<evidence type="ECO:0000256" key="1">
    <source>
        <dbReference type="ARBA" id="ARBA00004298"/>
    </source>
</evidence>
<evidence type="ECO:0000256" key="12">
    <source>
        <dbReference type="SAM" id="Phobius"/>
    </source>
</evidence>
<name>A0AAE1H4I7_9NEOP</name>
<keyword evidence="7 11" id="KW-0249">Electron transport</keyword>
<evidence type="ECO:0000256" key="11">
    <source>
        <dbReference type="PIRNR" id="PIRNR017834"/>
    </source>
</evidence>
<protein>
    <recommendedName>
        <fullName evidence="11">NADH dehydrogenase [ubiquinone] 1 subunit C2</fullName>
    </recommendedName>
</protein>
<evidence type="ECO:0000313" key="13">
    <source>
        <dbReference type="EMBL" id="KAK3914642.1"/>
    </source>
</evidence>
<keyword evidence="8 12" id="KW-1133">Transmembrane helix</keyword>
<comment type="subcellular location">
    <subcellularLocation>
        <location evidence="1">Mitochondrion inner membrane</location>
        <topology evidence="1">Single-pass membrane protein</topology>
        <orientation evidence="1">Matrix side</orientation>
    </subcellularLocation>
</comment>
<evidence type="ECO:0000256" key="10">
    <source>
        <dbReference type="ARBA" id="ARBA00023136"/>
    </source>
</evidence>
<evidence type="ECO:0000256" key="2">
    <source>
        <dbReference type="ARBA" id="ARBA00008674"/>
    </source>
</evidence>
<dbReference type="PANTHER" id="PTHR13099:SF0">
    <property type="entry name" value="NADH DEHYDROGENASE [UBIQUINONE] 1 SUBUNIT C2-RELATED"/>
    <property type="match status" value="1"/>
</dbReference>